<dbReference type="InterPro" id="IPR025930">
    <property type="entry name" value="NETI"/>
</dbReference>
<reference evidence="1 2" key="1">
    <citation type="submission" date="2016-04" db="EMBL/GenBank/DDBJ databases">
        <title>Complete genome sequence of Fictibacillus phosphorivorans G25-29, a strain toxic to nematodes.</title>
        <authorList>
            <person name="Zheng Z."/>
        </authorList>
    </citation>
    <scope>NUCLEOTIDE SEQUENCE [LARGE SCALE GENOMIC DNA]</scope>
    <source>
        <strain evidence="1 2">G25-29</strain>
    </source>
</reference>
<dbReference type="AlphaFoldDB" id="A0A160IJZ3"/>
<dbReference type="Pfam" id="PF14044">
    <property type="entry name" value="NETI"/>
    <property type="match status" value="1"/>
</dbReference>
<protein>
    <submittedName>
        <fullName evidence="1">Uncharacterized protein</fullName>
    </submittedName>
</protein>
<accession>A0A160IJZ3</accession>
<proteinExistence type="predicted"/>
<name>A0A160IJZ3_9BACL</name>
<gene>
    <name evidence="1" type="ORF">ABE65_001345</name>
</gene>
<dbReference type="STRING" id="1221500.ABE65_001345"/>
<dbReference type="RefSeq" id="WP_066390814.1">
    <property type="nucleotide sequence ID" value="NZ_CP015378.1"/>
</dbReference>
<evidence type="ECO:0000313" key="2">
    <source>
        <dbReference type="Proteomes" id="UP000076623"/>
    </source>
</evidence>
<dbReference type="EMBL" id="CP015378">
    <property type="protein sequence ID" value="ANC75562.1"/>
    <property type="molecule type" value="Genomic_DNA"/>
</dbReference>
<dbReference type="OrthoDB" id="2354098at2"/>
<dbReference type="KEGG" id="fpn:ABE65_001345"/>
<dbReference type="Proteomes" id="UP000076623">
    <property type="component" value="Chromosome"/>
</dbReference>
<sequence length="67" mass="7853">MEKKPSKKKFAVEAGETISDCLDRMADEGYTPVRRMEEPVFHEVKRNGRMEPEVKEQRIVFEGKLLQ</sequence>
<organism evidence="1 2">
    <name type="scientific">Fictibacillus phosphorivorans</name>
    <dbReference type="NCBI Taxonomy" id="1221500"/>
    <lineage>
        <taxon>Bacteria</taxon>
        <taxon>Bacillati</taxon>
        <taxon>Bacillota</taxon>
        <taxon>Bacilli</taxon>
        <taxon>Bacillales</taxon>
        <taxon>Fictibacillaceae</taxon>
        <taxon>Fictibacillus</taxon>
    </lineage>
</organism>
<keyword evidence="2" id="KW-1185">Reference proteome</keyword>
<evidence type="ECO:0000313" key="1">
    <source>
        <dbReference type="EMBL" id="ANC75562.1"/>
    </source>
</evidence>